<evidence type="ECO:0000313" key="3">
    <source>
        <dbReference type="Proteomes" id="UP000019678"/>
    </source>
</evidence>
<feature type="chain" id="PRO_5001496578" description="Lipoprotein" evidence="1">
    <location>
        <begin position="20"/>
        <end position="65"/>
    </location>
</feature>
<dbReference type="OrthoDB" id="9943554at2"/>
<name>A0A017T3S0_9BACT</name>
<protein>
    <recommendedName>
        <fullName evidence="4">Lipoprotein</fullName>
    </recommendedName>
</protein>
<dbReference type="STRING" id="1192034.CAP_5157"/>
<reference evidence="2 3" key="1">
    <citation type="submission" date="2013-05" db="EMBL/GenBank/DDBJ databases">
        <title>Genome assembly of Chondromyces apiculatus DSM 436.</title>
        <authorList>
            <person name="Sharma G."/>
            <person name="Khatri I."/>
            <person name="Kaur C."/>
            <person name="Mayilraj S."/>
            <person name="Subramanian S."/>
        </authorList>
    </citation>
    <scope>NUCLEOTIDE SEQUENCE [LARGE SCALE GENOMIC DNA]</scope>
    <source>
        <strain evidence="2 3">DSM 436</strain>
    </source>
</reference>
<dbReference type="PROSITE" id="PS51257">
    <property type="entry name" value="PROKAR_LIPOPROTEIN"/>
    <property type="match status" value="1"/>
</dbReference>
<comment type="caution">
    <text evidence="2">The sequence shown here is derived from an EMBL/GenBank/DDBJ whole genome shotgun (WGS) entry which is preliminary data.</text>
</comment>
<dbReference type="AlphaFoldDB" id="A0A017T3S0"/>
<dbReference type="RefSeq" id="WP_044245225.1">
    <property type="nucleotide sequence ID" value="NZ_ASRX01000041.1"/>
</dbReference>
<dbReference type="Proteomes" id="UP000019678">
    <property type="component" value="Unassembled WGS sequence"/>
</dbReference>
<evidence type="ECO:0000313" key="2">
    <source>
        <dbReference type="EMBL" id="EYF03893.1"/>
    </source>
</evidence>
<organism evidence="2 3">
    <name type="scientific">Chondromyces apiculatus DSM 436</name>
    <dbReference type="NCBI Taxonomy" id="1192034"/>
    <lineage>
        <taxon>Bacteria</taxon>
        <taxon>Pseudomonadati</taxon>
        <taxon>Myxococcota</taxon>
        <taxon>Polyangia</taxon>
        <taxon>Polyangiales</taxon>
        <taxon>Polyangiaceae</taxon>
        <taxon>Chondromyces</taxon>
    </lineage>
</organism>
<accession>A0A017T3S0</accession>
<evidence type="ECO:0000256" key="1">
    <source>
        <dbReference type="SAM" id="SignalP"/>
    </source>
</evidence>
<proteinExistence type="predicted"/>
<gene>
    <name evidence="2" type="ORF">CAP_5157</name>
</gene>
<evidence type="ECO:0008006" key="4">
    <source>
        <dbReference type="Google" id="ProtNLM"/>
    </source>
</evidence>
<keyword evidence="3" id="KW-1185">Reference proteome</keyword>
<dbReference type="EMBL" id="ASRX01000041">
    <property type="protein sequence ID" value="EYF03893.1"/>
    <property type="molecule type" value="Genomic_DNA"/>
</dbReference>
<feature type="signal peptide" evidence="1">
    <location>
        <begin position="1"/>
        <end position="19"/>
    </location>
</feature>
<sequence length="65" mass="6798">MTKNIMLAACALVALGTTACSTYSTAVTSVQGKAFVKGSGIFDQTMFLCDATSGKPVCKELEEQE</sequence>
<keyword evidence="1" id="KW-0732">Signal</keyword>